<protein>
    <submittedName>
        <fullName evidence="4">1,4-beta-xylanase</fullName>
    </submittedName>
</protein>
<keyword evidence="4" id="KW-0119">Carbohydrate metabolism</keyword>
<keyword evidence="5" id="KW-1185">Reference proteome</keyword>
<dbReference type="KEGG" id="mbas:ALGA_2743"/>
<accession>A0A1Y1CL43</accession>
<reference evidence="5" key="2">
    <citation type="journal article" date="2020" name="Antonie Van Leeuwenhoek">
        <title>Labilibaculum antarcticum sp. nov., a novel facultative anaerobic, psychrotorelant bacterium isolated from marine sediment of Antarctica.</title>
        <authorList>
            <person name="Watanabe M."/>
            <person name="Kojima H."/>
            <person name="Fukui M."/>
        </authorList>
    </citation>
    <scope>NUCLEOTIDE SEQUENCE [LARGE SCALE GENOMIC DNA]</scope>
    <source>
        <strain evidence="5">SPP2</strain>
    </source>
</reference>
<evidence type="ECO:0000256" key="1">
    <source>
        <dbReference type="ARBA" id="ARBA00022801"/>
    </source>
</evidence>
<dbReference type="EMBL" id="AP018042">
    <property type="protein sequence ID" value="BAX81055.1"/>
    <property type="molecule type" value="Genomic_DNA"/>
</dbReference>
<feature type="domain" description="Dienelactone hydrolase" evidence="3">
    <location>
        <begin position="90"/>
        <end position="269"/>
    </location>
</feature>
<evidence type="ECO:0000256" key="2">
    <source>
        <dbReference type="SAM" id="SignalP"/>
    </source>
</evidence>
<dbReference type="AlphaFoldDB" id="A0A1Y1CL43"/>
<dbReference type="InterPro" id="IPR050300">
    <property type="entry name" value="GDXG_lipolytic_enzyme"/>
</dbReference>
<reference evidence="4 5" key="1">
    <citation type="journal article" date="2018" name="Mar. Genomics">
        <title>Complete genome sequence of Marinifilaceae bacterium strain SPP2, isolated from the Antarctic marine sediment.</title>
        <authorList>
            <person name="Watanabe M."/>
            <person name="Kojima H."/>
            <person name="Fukui M."/>
        </authorList>
    </citation>
    <scope>NUCLEOTIDE SEQUENCE [LARGE SCALE GENOMIC DNA]</scope>
    <source>
        <strain evidence="4 5">SPP2</strain>
    </source>
</reference>
<name>A0A1Y1CL43_9BACT</name>
<dbReference type="Pfam" id="PF01738">
    <property type="entry name" value="DLH"/>
    <property type="match status" value="1"/>
</dbReference>
<evidence type="ECO:0000259" key="3">
    <source>
        <dbReference type="Pfam" id="PF01738"/>
    </source>
</evidence>
<dbReference type="InterPro" id="IPR002925">
    <property type="entry name" value="Dienelactn_hydro"/>
</dbReference>
<feature type="chain" id="PRO_5012801719" evidence="2">
    <location>
        <begin position="20"/>
        <end position="292"/>
    </location>
</feature>
<dbReference type="InterPro" id="IPR029058">
    <property type="entry name" value="AB_hydrolase_fold"/>
</dbReference>
<dbReference type="SUPFAM" id="SSF53474">
    <property type="entry name" value="alpha/beta-Hydrolases"/>
    <property type="match status" value="1"/>
</dbReference>
<keyword evidence="2" id="KW-0732">Signal</keyword>
<dbReference type="OrthoDB" id="9777975at2"/>
<gene>
    <name evidence="4" type="ORF">ALGA_2743</name>
</gene>
<evidence type="ECO:0000313" key="5">
    <source>
        <dbReference type="Proteomes" id="UP000218267"/>
    </source>
</evidence>
<dbReference type="Proteomes" id="UP000218267">
    <property type="component" value="Chromosome"/>
</dbReference>
<dbReference type="RefSeq" id="WP_096430021.1">
    <property type="nucleotide sequence ID" value="NZ_AP018042.1"/>
</dbReference>
<dbReference type="PANTHER" id="PTHR48081">
    <property type="entry name" value="AB HYDROLASE SUPERFAMILY PROTEIN C4A8.06C"/>
    <property type="match status" value="1"/>
</dbReference>
<evidence type="ECO:0000313" key="4">
    <source>
        <dbReference type="EMBL" id="BAX81055.1"/>
    </source>
</evidence>
<dbReference type="GO" id="GO:0045493">
    <property type="term" value="P:xylan catabolic process"/>
    <property type="evidence" value="ECO:0007669"/>
    <property type="project" value="UniProtKB-KW"/>
</dbReference>
<sequence>MKKQILVILFISFSLFTYAQDTISLPYENPSDVNWVGGEKDYYSEIWTTQVVTNVSIPTMLVYKPSAENNCGAAVIIAPGGALYAHSINSEGKDVAKWLAKKGITAFVLKYRLVPTGEDAVAEISELSKTNPAKISEEVARVIPLSITDGLTAISYVRNHAKEFDIKPDKIGFMGFSAGGAVTMGVAYNYSEENRPDFLVPVYPWTTEMPVQTPQKNSPPMFIVCASDDPLGLAPGSIELYNSYHKMGLNVALHMYSKGGHGFGMRKKGLATDSWIERFYDWSVVEGIAKKK</sequence>
<keyword evidence="4" id="KW-0326">Glycosidase</keyword>
<dbReference type="PANTHER" id="PTHR48081:SF6">
    <property type="entry name" value="PEPTIDASE S9 PROLYL OLIGOPEPTIDASE CATALYTIC DOMAIN-CONTAINING PROTEIN"/>
    <property type="match status" value="1"/>
</dbReference>
<dbReference type="GO" id="GO:0016798">
    <property type="term" value="F:hydrolase activity, acting on glycosyl bonds"/>
    <property type="evidence" value="ECO:0007669"/>
    <property type="project" value="UniProtKB-KW"/>
</dbReference>
<dbReference type="Gene3D" id="3.40.50.1820">
    <property type="entry name" value="alpha/beta hydrolase"/>
    <property type="match status" value="1"/>
</dbReference>
<feature type="signal peptide" evidence="2">
    <location>
        <begin position="1"/>
        <end position="19"/>
    </location>
</feature>
<keyword evidence="4" id="KW-0624">Polysaccharide degradation</keyword>
<keyword evidence="4" id="KW-0858">Xylan degradation</keyword>
<keyword evidence="1 4" id="KW-0378">Hydrolase</keyword>
<organism evidence="4 5">
    <name type="scientific">Labilibaculum antarcticum</name>
    <dbReference type="NCBI Taxonomy" id="1717717"/>
    <lineage>
        <taxon>Bacteria</taxon>
        <taxon>Pseudomonadati</taxon>
        <taxon>Bacteroidota</taxon>
        <taxon>Bacteroidia</taxon>
        <taxon>Marinilabiliales</taxon>
        <taxon>Marinifilaceae</taxon>
        <taxon>Labilibaculum</taxon>
    </lineage>
</organism>
<proteinExistence type="predicted"/>